<evidence type="ECO:0000313" key="2">
    <source>
        <dbReference type="EMBL" id="ANW96689.1"/>
    </source>
</evidence>
<dbReference type="AlphaFoldDB" id="A0A1B1Y7H7"/>
<dbReference type="RefSeq" id="WP_068827087.1">
    <property type="nucleotide sequence ID" value="NZ_CP014224.1"/>
</dbReference>
<sequence length="179" mass="20732">MILYLIRHTTPDIEKGICYGQANIPLPDNFNDEVDFLLSKLKNHPIQHVISSPLLRCTQLANKINPNFSTDENLKEIDFGDWELMDWNKIPQEEIDPWMKDFVNVAVPNGESYMDLYLRTISVYQQIKNDYTAIVTHAGVIRSILAHITQTDLQDSFDFKIPYGTIVKIDTQTNQYQIL</sequence>
<dbReference type="Gene3D" id="3.40.50.1240">
    <property type="entry name" value="Phosphoglycerate mutase-like"/>
    <property type="match status" value="1"/>
</dbReference>
<proteinExistence type="predicted"/>
<dbReference type="Pfam" id="PF00300">
    <property type="entry name" value="His_Phos_1"/>
    <property type="match status" value="1"/>
</dbReference>
<dbReference type="EC" id="3.1.3.73" evidence="1"/>
<dbReference type="SMART" id="SM00855">
    <property type="entry name" value="PGAM"/>
    <property type="match status" value="1"/>
</dbReference>
<dbReference type="GO" id="GO:0009236">
    <property type="term" value="P:cobalamin biosynthetic process"/>
    <property type="evidence" value="ECO:0007669"/>
    <property type="project" value="UniProtKB-UniRule"/>
</dbReference>
<dbReference type="CDD" id="cd07067">
    <property type="entry name" value="HP_PGM_like"/>
    <property type="match status" value="1"/>
</dbReference>
<dbReference type="KEGG" id="wfu:AXE80_10580"/>
<evidence type="ECO:0000313" key="3">
    <source>
        <dbReference type="Proteomes" id="UP000092967"/>
    </source>
</evidence>
<dbReference type="NCBIfam" id="TIGR03162">
    <property type="entry name" value="ribazole_cobC"/>
    <property type="match status" value="1"/>
</dbReference>
<name>A0A1B1Y7H7_9FLAO</name>
<evidence type="ECO:0000256" key="1">
    <source>
        <dbReference type="NCBIfam" id="TIGR03162"/>
    </source>
</evidence>
<dbReference type="STRING" id="1790137.AXE80_10580"/>
<accession>A0A1B1Y7H7</accession>
<keyword evidence="3" id="KW-1185">Reference proteome</keyword>
<dbReference type="PANTHER" id="PTHR48100:SF59">
    <property type="entry name" value="ADENOSYLCOBALAMIN_ALPHA-RIBAZOLE PHOSPHATASE"/>
    <property type="match status" value="1"/>
</dbReference>
<dbReference type="GO" id="GO:0005737">
    <property type="term" value="C:cytoplasm"/>
    <property type="evidence" value="ECO:0007669"/>
    <property type="project" value="TreeGrafter"/>
</dbReference>
<reference evidence="2 3" key="1">
    <citation type="submission" date="2016-02" db="EMBL/GenBank/DDBJ databases">
        <authorList>
            <person name="Wen L."/>
            <person name="He K."/>
            <person name="Yang H."/>
        </authorList>
    </citation>
    <scope>NUCLEOTIDE SEQUENCE [LARGE SCALE GENOMIC DNA]</scope>
    <source>
        <strain evidence="2 3">CZ1127</strain>
    </source>
</reference>
<dbReference type="InterPro" id="IPR013078">
    <property type="entry name" value="His_Pase_superF_clade-1"/>
</dbReference>
<dbReference type="EMBL" id="CP014224">
    <property type="protein sequence ID" value="ANW96689.1"/>
    <property type="molecule type" value="Genomic_DNA"/>
</dbReference>
<dbReference type="InterPro" id="IPR029033">
    <property type="entry name" value="His_PPase_superfam"/>
</dbReference>
<dbReference type="SUPFAM" id="SSF53254">
    <property type="entry name" value="Phosphoglycerate mutase-like"/>
    <property type="match status" value="1"/>
</dbReference>
<dbReference type="InterPro" id="IPR017578">
    <property type="entry name" value="Ribazole_CobC"/>
</dbReference>
<dbReference type="GO" id="GO:0043755">
    <property type="term" value="F:alpha-ribazole phosphatase activity"/>
    <property type="evidence" value="ECO:0007669"/>
    <property type="project" value="UniProtKB-UniRule"/>
</dbReference>
<protein>
    <recommendedName>
        <fullName evidence="1">Alpha-ribazole phosphatase</fullName>
        <ecNumber evidence="1">3.1.3.73</ecNumber>
    </recommendedName>
</protein>
<dbReference type="PANTHER" id="PTHR48100">
    <property type="entry name" value="BROAD-SPECIFICITY PHOSPHATASE YOR283W-RELATED"/>
    <property type="match status" value="1"/>
</dbReference>
<organism evidence="2 3">
    <name type="scientific">Wenyingzhuangia fucanilytica</name>
    <dbReference type="NCBI Taxonomy" id="1790137"/>
    <lineage>
        <taxon>Bacteria</taxon>
        <taxon>Pseudomonadati</taxon>
        <taxon>Bacteroidota</taxon>
        <taxon>Flavobacteriia</taxon>
        <taxon>Flavobacteriales</taxon>
        <taxon>Flavobacteriaceae</taxon>
        <taxon>Wenyingzhuangia</taxon>
    </lineage>
</organism>
<dbReference type="InterPro" id="IPR050275">
    <property type="entry name" value="PGM_Phosphatase"/>
</dbReference>
<gene>
    <name evidence="2" type="ORF">AXE80_10580</name>
</gene>
<dbReference type="Proteomes" id="UP000092967">
    <property type="component" value="Chromosome"/>
</dbReference>
<dbReference type="OrthoDB" id="9782128at2"/>